<accession>C5DLS2</accession>
<sequence>MPNPIVYVFQALPLSNFVELAAWLVISRELLGRFCEMEAGRGGFSGFERPAYGAEKSTWISYLQNMSSQANRDKYVFGKLTTFVLRAVEKWPLDIKILDTSFQAVVAWIGRLGRRAQPSTESQSWAWTYQWFSASTSQPTAAGEEEYDLLEDVLRDFKKS</sequence>
<dbReference type="KEGG" id="lth:KLTH0G03014g"/>
<proteinExistence type="predicted"/>
<dbReference type="AlphaFoldDB" id="C5DLS2"/>
<dbReference type="Proteomes" id="UP000002036">
    <property type="component" value="Chromosome G"/>
</dbReference>
<dbReference type="EMBL" id="CU928171">
    <property type="protein sequence ID" value="CAR24733.1"/>
    <property type="molecule type" value="Genomic_DNA"/>
</dbReference>
<dbReference type="RefSeq" id="XP_002555170.1">
    <property type="nucleotide sequence ID" value="XM_002555124.1"/>
</dbReference>
<organism evidence="1 2">
    <name type="scientific">Lachancea thermotolerans (strain ATCC 56472 / CBS 6340 / NRRL Y-8284)</name>
    <name type="common">Yeast</name>
    <name type="synonym">Kluyveromyces thermotolerans</name>
    <dbReference type="NCBI Taxonomy" id="559295"/>
    <lineage>
        <taxon>Eukaryota</taxon>
        <taxon>Fungi</taxon>
        <taxon>Dikarya</taxon>
        <taxon>Ascomycota</taxon>
        <taxon>Saccharomycotina</taxon>
        <taxon>Saccharomycetes</taxon>
        <taxon>Saccharomycetales</taxon>
        <taxon>Saccharomycetaceae</taxon>
        <taxon>Lachancea</taxon>
    </lineage>
</organism>
<gene>
    <name evidence="1" type="ordered locus">KLTH0G03014g</name>
</gene>
<dbReference type="InParanoid" id="C5DLS2"/>
<reference evidence="1 2" key="1">
    <citation type="journal article" date="2009" name="Genome Res.">
        <title>Comparative genomics of protoploid Saccharomycetaceae.</title>
        <authorList>
            <consortium name="The Genolevures Consortium"/>
            <person name="Souciet J.-L."/>
            <person name="Dujon B."/>
            <person name="Gaillardin C."/>
            <person name="Johnston M."/>
            <person name="Baret P.V."/>
            <person name="Cliften P."/>
            <person name="Sherman D.J."/>
            <person name="Weissenbach J."/>
            <person name="Westhof E."/>
            <person name="Wincker P."/>
            <person name="Jubin C."/>
            <person name="Poulain J."/>
            <person name="Barbe V."/>
            <person name="Segurens B."/>
            <person name="Artiguenave F."/>
            <person name="Anthouard V."/>
            <person name="Vacherie B."/>
            <person name="Val M.-E."/>
            <person name="Fulton R.S."/>
            <person name="Minx P."/>
            <person name="Wilson R."/>
            <person name="Durrens P."/>
            <person name="Jean G."/>
            <person name="Marck C."/>
            <person name="Martin T."/>
            <person name="Nikolski M."/>
            <person name="Rolland T."/>
            <person name="Seret M.-L."/>
            <person name="Casaregola S."/>
            <person name="Despons L."/>
            <person name="Fairhead C."/>
            <person name="Fischer G."/>
            <person name="Lafontaine I."/>
            <person name="Leh V."/>
            <person name="Lemaire M."/>
            <person name="de Montigny J."/>
            <person name="Neuveglise C."/>
            <person name="Thierry A."/>
            <person name="Blanc-Lenfle I."/>
            <person name="Bleykasten C."/>
            <person name="Diffels J."/>
            <person name="Fritsch E."/>
            <person name="Frangeul L."/>
            <person name="Goeffon A."/>
            <person name="Jauniaux N."/>
            <person name="Kachouri-Lafond R."/>
            <person name="Payen C."/>
            <person name="Potier S."/>
            <person name="Pribylova L."/>
            <person name="Ozanne C."/>
            <person name="Richard G.-F."/>
            <person name="Sacerdot C."/>
            <person name="Straub M.-L."/>
            <person name="Talla E."/>
        </authorList>
    </citation>
    <scope>NUCLEOTIDE SEQUENCE [LARGE SCALE GENOMIC DNA]</scope>
    <source>
        <strain evidence="2">ATCC 56472 / CBS 6340 / NRRL Y-8284</strain>
    </source>
</reference>
<dbReference type="OMA" id="FCEMEAG"/>
<dbReference type="OrthoDB" id="4033961at2759"/>
<protein>
    <submittedName>
        <fullName evidence="1">KLTH0G03014p</fullName>
    </submittedName>
</protein>
<keyword evidence="2" id="KW-1185">Reference proteome</keyword>
<name>C5DLS2_LACTC</name>
<dbReference type="GeneID" id="8293433"/>
<dbReference type="HOGENOM" id="CLU_1652457_0_0_1"/>
<evidence type="ECO:0000313" key="2">
    <source>
        <dbReference type="Proteomes" id="UP000002036"/>
    </source>
</evidence>
<evidence type="ECO:0000313" key="1">
    <source>
        <dbReference type="EMBL" id="CAR24733.1"/>
    </source>
</evidence>